<comment type="similarity">
    <text evidence="1">Belongs to the peptidase S1C family.</text>
</comment>
<dbReference type="PROSITE" id="PS50106">
    <property type="entry name" value="PDZ"/>
    <property type="match status" value="2"/>
</dbReference>
<proteinExistence type="inferred from homology"/>
<dbReference type="Gene3D" id="2.40.10.120">
    <property type="match status" value="1"/>
</dbReference>
<evidence type="ECO:0000256" key="3">
    <source>
        <dbReference type="ARBA" id="ARBA00022801"/>
    </source>
</evidence>
<dbReference type="GO" id="GO:0004252">
    <property type="term" value="F:serine-type endopeptidase activity"/>
    <property type="evidence" value="ECO:0007669"/>
    <property type="project" value="InterPro"/>
</dbReference>
<dbReference type="InterPro" id="IPR036034">
    <property type="entry name" value="PDZ_sf"/>
</dbReference>
<dbReference type="GO" id="GO:0006508">
    <property type="term" value="P:proteolysis"/>
    <property type="evidence" value="ECO:0007669"/>
    <property type="project" value="UniProtKB-KW"/>
</dbReference>
<dbReference type="InterPro" id="IPR001940">
    <property type="entry name" value="Peptidase_S1C"/>
</dbReference>
<dbReference type="SUPFAM" id="SSF50494">
    <property type="entry name" value="Trypsin-like serine proteases"/>
    <property type="match status" value="1"/>
</dbReference>
<organism evidence="5 6">
    <name type="scientific">candidate division GN15 bacterium</name>
    <dbReference type="NCBI Taxonomy" id="2072418"/>
    <lineage>
        <taxon>Bacteria</taxon>
        <taxon>candidate division GN15</taxon>
    </lineage>
</organism>
<keyword evidence="2" id="KW-0645">Protease</keyword>
<keyword evidence="3" id="KW-0378">Hydrolase</keyword>
<dbReference type="AlphaFoldDB" id="A0A855WWX8"/>
<dbReference type="InterPro" id="IPR001478">
    <property type="entry name" value="PDZ"/>
</dbReference>
<dbReference type="PANTHER" id="PTHR22939">
    <property type="entry name" value="SERINE PROTEASE FAMILY S1C HTRA-RELATED"/>
    <property type="match status" value="1"/>
</dbReference>
<dbReference type="InterPro" id="IPR041489">
    <property type="entry name" value="PDZ_6"/>
</dbReference>
<evidence type="ECO:0000313" key="5">
    <source>
        <dbReference type="EMBL" id="PWB67804.1"/>
    </source>
</evidence>
<dbReference type="PRINTS" id="PR00834">
    <property type="entry name" value="PROTEASES2C"/>
</dbReference>
<feature type="domain" description="PDZ" evidence="4">
    <location>
        <begin position="413"/>
        <end position="463"/>
    </location>
</feature>
<name>A0A855WWX8_9BACT</name>
<dbReference type="Gene3D" id="2.30.42.10">
    <property type="match status" value="2"/>
</dbReference>
<evidence type="ECO:0000313" key="6">
    <source>
        <dbReference type="Proteomes" id="UP000250918"/>
    </source>
</evidence>
<dbReference type="Proteomes" id="UP000250918">
    <property type="component" value="Unassembled WGS sequence"/>
</dbReference>
<dbReference type="Pfam" id="PF17820">
    <property type="entry name" value="PDZ_6"/>
    <property type="match status" value="1"/>
</dbReference>
<dbReference type="Pfam" id="PF13365">
    <property type="entry name" value="Trypsin_2"/>
    <property type="match status" value="1"/>
</dbReference>
<evidence type="ECO:0000259" key="4">
    <source>
        <dbReference type="PROSITE" id="PS50106"/>
    </source>
</evidence>
<dbReference type="Pfam" id="PF13180">
    <property type="entry name" value="PDZ_2"/>
    <property type="match status" value="1"/>
</dbReference>
<protein>
    <submittedName>
        <fullName evidence="5">Peptidase S1</fullName>
    </submittedName>
</protein>
<dbReference type="SUPFAM" id="SSF50156">
    <property type="entry name" value="PDZ domain-like"/>
    <property type="match status" value="2"/>
</dbReference>
<sequence length="508" mass="54697">MQKTPGPSILQISCCRRVGATGILRTAKPGTCGFRTKGEVGCYKRMLYDEEYMKHIALPMLALLAAVSVSAADGSLQNDIYRARDRVLPALVHIQPVVKDYNTGELKKQAIVGSGVIFNKDGYVVTNYHVAGKAERIICTLGDREQVSARFIGGDPPTDLAIIKLDLSDHKGPLPVAEFGNSDSVQVGQYVLAMGSPLALSRTVSGGVISTKDRYFSQEVRLPSGEQTGNYNLWIQTDAAINPGNSGGPLVDLDGRVIGINSRAMMFANSIGYAIPVNIVKEVVHAILTEGKVTRSYIGAHYQALQEMEEYFGTDGVNGVLVSSIDAGSPAEEGLLRAGDIIQQMNGQAVSAKFVEELPAFYKKIATLPPGSVIDFRVQRGTDTLHLSVKTRLLGDLQGEDFECAGWDFTVKGITRQMQLENQLKDSLGVFVEGVKRSGAADDGGLRAGDVIVAINKQEITDLPGFVAQYHDLVQAKTQKILLGIKRGGSSRLVVLKPSANEETTLND</sequence>
<accession>A0A855WWX8</accession>
<feature type="domain" description="PDZ" evidence="4">
    <location>
        <begin position="287"/>
        <end position="351"/>
    </location>
</feature>
<reference evidence="5 6" key="1">
    <citation type="journal article" date="2018" name="ISME J.">
        <title>A methanotrophic archaeon couples anaerobic oxidation of methane to Fe(III) reduction.</title>
        <authorList>
            <person name="Cai C."/>
            <person name="Leu A.O."/>
            <person name="Xie G.J."/>
            <person name="Guo J."/>
            <person name="Feng Y."/>
            <person name="Zhao J.X."/>
            <person name="Tyson G.W."/>
            <person name="Yuan Z."/>
            <person name="Hu S."/>
        </authorList>
    </citation>
    <scope>NUCLEOTIDE SEQUENCE [LARGE SCALE GENOMIC DNA]</scope>
    <source>
        <strain evidence="5">FeB_12</strain>
    </source>
</reference>
<dbReference type="PANTHER" id="PTHR22939:SF129">
    <property type="entry name" value="SERINE PROTEASE HTRA2, MITOCHONDRIAL"/>
    <property type="match status" value="1"/>
</dbReference>
<dbReference type="InterPro" id="IPR009003">
    <property type="entry name" value="Peptidase_S1_PA"/>
</dbReference>
<comment type="caution">
    <text evidence="5">The sequence shown here is derived from an EMBL/GenBank/DDBJ whole genome shotgun (WGS) entry which is preliminary data.</text>
</comment>
<gene>
    <name evidence="5" type="ORF">C3F09_12830</name>
</gene>
<evidence type="ECO:0000256" key="2">
    <source>
        <dbReference type="ARBA" id="ARBA00022670"/>
    </source>
</evidence>
<dbReference type="SMART" id="SM00228">
    <property type="entry name" value="PDZ"/>
    <property type="match status" value="2"/>
</dbReference>
<dbReference type="EMBL" id="PQAP01000231">
    <property type="protein sequence ID" value="PWB67804.1"/>
    <property type="molecule type" value="Genomic_DNA"/>
</dbReference>
<evidence type="ECO:0000256" key="1">
    <source>
        <dbReference type="ARBA" id="ARBA00010541"/>
    </source>
</evidence>